<dbReference type="PROSITE" id="PS00940">
    <property type="entry name" value="GAMMA_THIONIN"/>
    <property type="match status" value="1"/>
</dbReference>
<feature type="signal peptide" evidence="3">
    <location>
        <begin position="1"/>
        <end position="23"/>
    </location>
</feature>
<feature type="chain" id="PRO_5044841210" description="Knottins-like domain-containing protein" evidence="3">
    <location>
        <begin position="24"/>
        <end position="80"/>
    </location>
</feature>
<feature type="domain" description="Knottins-like" evidence="4">
    <location>
        <begin position="34"/>
        <end position="80"/>
    </location>
</feature>
<accession>A0ABC9F184</accession>
<keyword evidence="6" id="KW-1185">Reference proteome</keyword>
<dbReference type="PRINTS" id="PR00288">
    <property type="entry name" value="PUROTHIONIN"/>
</dbReference>
<dbReference type="InterPro" id="IPR036574">
    <property type="entry name" value="Scorpion_toxin-like_sf"/>
</dbReference>
<dbReference type="PANTHER" id="PTHR33147:SF152">
    <property type="entry name" value="KNOTTIN SCORPION TOXIN-LIKE DOMAIN-CONTAINING PROTEIN"/>
    <property type="match status" value="1"/>
</dbReference>
<dbReference type="Proteomes" id="UP001497457">
    <property type="component" value="Chromosome 5rd"/>
</dbReference>
<evidence type="ECO:0000256" key="2">
    <source>
        <dbReference type="ARBA" id="ARBA00023157"/>
    </source>
</evidence>
<evidence type="ECO:0000256" key="1">
    <source>
        <dbReference type="ARBA" id="ARBA00022729"/>
    </source>
</evidence>
<gene>
    <name evidence="5" type="ORF">URODEC1_LOCUS100703</name>
</gene>
<evidence type="ECO:0000313" key="6">
    <source>
        <dbReference type="Proteomes" id="UP001497457"/>
    </source>
</evidence>
<dbReference type="PANTHER" id="PTHR33147">
    <property type="entry name" value="DEFENSIN-LIKE PROTEIN 1"/>
    <property type="match status" value="1"/>
</dbReference>
<dbReference type="EMBL" id="OZ075115">
    <property type="protein sequence ID" value="CAL5066903.1"/>
    <property type="molecule type" value="Genomic_DNA"/>
</dbReference>
<evidence type="ECO:0000259" key="4">
    <source>
        <dbReference type="SMART" id="SM00505"/>
    </source>
</evidence>
<dbReference type="Gene3D" id="3.30.30.10">
    <property type="entry name" value="Knottin, scorpion toxin-like"/>
    <property type="match status" value="1"/>
</dbReference>
<dbReference type="InterPro" id="IPR008176">
    <property type="entry name" value="Defensin_plant"/>
</dbReference>
<keyword evidence="1 3" id="KW-0732">Signal</keyword>
<proteinExistence type="predicted"/>
<dbReference type="AlphaFoldDB" id="A0ABC9F184"/>
<protein>
    <recommendedName>
        <fullName evidence="4">Knottins-like domain-containing protein</fullName>
    </recommendedName>
</protein>
<dbReference type="SMART" id="SM00505">
    <property type="entry name" value="Knot1"/>
    <property type="match status" value="1"/>
</dbReference>
<dbReference type="SUPFAM" id="SSF57095">
    <property type="entry name" value="Scorpion toxin-like"/>
    <property type="match status" value="1"/>
</dbReference>
<name>A0ABC9F184_9POAL</name>
<dbReference type="Pfam" id="PF00304">
    <property type="entry name" value="Gamma-thionin"/>
    <property type="match status" value="1"/>
</dbReference>
<keyword evidence="2" id="KW-1015">Disulfide bond</keyword>
<reference evidence="5" key="1">
    <citation type="submission" date="2024-10" db="EMBL/GenBank/DDBJ databases">
        <authorList>
            <person name="Ryan C."/>
        </authorList>
    </citation>
    <scope>NUCLEOTIDE SEQUENCE [LARGE SCALE GENOMIC DNA]</scope>
</reference>
<evidence type="ECO:0000256" key="3">
    <source>
        <dbReference type="SAM" id="SignalP"/>
    </source>
</evidence>
<evidence type="ECO:0000313" key="5">
    <source>
        <dbReference type="EMBL" id="CAL5066903.1"/>
    </source>
</evidence>
<organism evidence="5 6">
    <name type="scientific">Urochloa decumbens</name>
    <dbReference type="NCBI Taxonomy" id="240449"/>
    <lineage>
        <taxon>Eukaryota</taxon>
        <taxon>Viridiplantae</taxon>
        <taxon>Streptophyta</taxon>
        <taxon>Embryophyta</taxon>
        <taxon>Tracheophyta</taxon>
        <taxon>Spermatophyta</taxon>
        <taxon>Magnoliopsida</taxon>
        <taxon>Liliopsida</taxon>
        <taxon>Poales</taxon>
        <taxon>Poaceae</taxon>
        <taxon>PACMAD clade</taxon>
        <taxon>Panicoideae</taxon>
        <taxon>Panicodae</taxon>
        <taxon>Paniceae</taxon>
        <taxon>Melinidinae</taxon>
        <taxon>Urochloa</taxon>
    </lineage>
</organism>
<dbReference type="InterPro" id="IPR003614">
    <property type="entry name" value="Knottins"/>
</dbReference>
<sequence length="80" mass="8961">MGRLSPKLSVVIFFLLLLGSTEMQGTVRVALARECKSASHRFKGRCMYDENCRSVCETEGFSGGRCKGFWNPRCTCTKDC</sequence>